<dbReference type="EMBL" id="RQVQ01000012">
    <property type="protein sequence ID" value="RRJ91201.1"/>
    <property type="molecule type" value="Genomic_DNA"/>
</dbReference>
<reference evidence="1 2" key="1">
    <citation type="submission" date="2018-11" db="EMBL/GenBank/DDBJ databases">
        <title>Flavobacterium sp. nov., YIM 102701-2 draft genome.</title>
        <authorList>
            <person name="Li G."/>
            <person name="Jiang Y."/>
        </authorList>
    </citation>
    <scope>NUCLEOTIDE SEQUENCE [LARGE SCALE GENOMIC DNA]</scope>
    <source>
        <strain evidence="1 2">YIM 102701-2</strain>
    </source>
</reference>
<keyword evidence="2" id="KW-1185">Reference proteome</keyword>
<evidence type="ECO:0000313" key="2">
    <source>
        <dbReference type="Proteomes" id="UP000275719"/>
    </source>
</evidence>
<evidence type="ECO:0000313" key="1">
    <source>
        <dbReference type="EMBL" id="RRJ91201.1"/>
    </source>
</evidence>
<organism evidence="1 2">
    <name type="scientific">Paenimyroides tangerinum</name>
    <dbReference type="NCBI Taxonomy" id="2488728"/>
    <lineage>
        <taxon>Bacteria</taxon>
        <taxon>Pseudomonadati</taxon>
        <taxon>Bacteroidota</taxon>
        <taxon>Flavobacteriia</taxon>
        <taxon>Flavobacteriales</taxon>
        <taxon>Flavobacteriaceae</taxon>
        <taxon>Paenimyroides</taxon>
    </lineage>
</organism>
<dbReference type="OrthoDB" id="1412480at2"/>
<sequence>MKLKKILKFFAIGIISLSLLAVVLSFALNYFINQKLPKIIEEKNDTEYNLKYEKIDFSVFKNTLSIHSIELTPKNLDLNPKKIHFNAKIETIGITGVDFYELLKNKNLNAFTIHLENPDIIVYKNKIQDTVKDKTKSKLPGSIDIDKIMLEHVNLKVVNSTGDTLHNQVFNLNAKIDVLKMGEYIESKSLPFTYSNYEFSVDSVFTRLNESQYLKADQIKINPSSFDLVNFRLLPLQNKKTFRDSHSKSQLEILVPKLNLKGTDWGIENEAFYLNISQINIDSVQFGILDKNKNITQNEKITSNKNTKSSIIPFKLDVDELNIKKSSFNSLNTFDVKNVNISIKGISNRINEKLHIKEFSLNKPQIIQVAKKSDKTKKKTNAIHLNDKLEIDVLKINDASYVLKDKSGLKNQITIQKFNLALNHIKVNEQTLSNKIPFTYENPLMNTGKIHYDTGDFYNVYTNGIDIKNNTVTISNLELKPKLSRAAFNSRLKYGTDLFNVSVANISLKNLNWGFDSKDVLFLKFSEVVLNKVNADIFRNAAIPNKPGLNKLYSQKLRDLKFGLDIPKVKILNSTLIYEEETAKSTAPGVLTFNNLNANIQNVYSGYGRKSGPKTIIEVNTNFMKTAKVGVNWSFDILNKSDAFNIRGTVLNLPAEGMNPFIKPYLKVSATGTIDEIDFDFNGNNDVASGTFSMNYDHLKMSLYKDDGEKKRKFLSTLANLVIKKNTHGKDVEHNTKPVERVKNKGFFSFFWLNLKQGLKQTLL</sequence>
<dbReference type="RefSeq" id="WP_125018641.1">
    <property type="nucleotide sequence ID" value="NZ_RQVQ01000012.1"/>
</dbReference>
<comment type="caution">
    <text evidence="1">The sequence shown here is derived from an EMBL/GenBank/DDBJ whole genome shotgun (WGS) entry which is preliminary data.</text>
</comment>
<accession>A0A3P3W7R1</accession>
<proteinExistence type="predicted"/>
<evidence type="ECO:0008006" key="3">
    <source>
        <dbReference type="Google" id="ProtNLM"/>
    </source>
</evidence>
<dbReference type="Proteomes" id="UP000275719">
    <property type="component" value="Unassembled WGS sequence"/>
</dbReference>
<dbReference type="AlphaFoldDB" id="A0A3P3W7R1"/>
<name>A0A3P3W7R1_9FLAO</name>
<protein>
    <recommendedName>
        <fullName evidence="3">AsmA-like C-terminal domain-containing protein</fullName>
    </recommendedName>
</protein>
<gene>
    <name evidence="1" type="ORF">EG240_06765</name>
</gene>